<keyword evidence="2" id="KW-1185">Reference proteome</keyword>
<sequence>MKRQPEIIVDEEGTTWALLGTHNGKAYYGNVDKLQESIEIPKIEIDLPPDHPIYPIAYHLITPPRDITITVTGI</sequence>
<dbReference type="EMBL" id="MN096362">
    <property type="protein sequence ID" value="QDK01926.1"/>
    <property type="molecule type" value="Genomic_DNA"/>
</dbReference>
<dbReference type="RefSeq" id="YP_009884023.1">
    <property type="nucleotide sequence ID" value="NC_049465.1"/>
</dbReference>
<dbReference type="GeneID" id="55813361"/>
<name>A0A514TZ04_9CAUD</name>
<evidence type="ECO:0000313" key="1">
    <source>
        <dbReference type="EMBL" id="QDK01926.1"/>
    </source>
</evidence>
<reference evidence="1 2" key="1">
    <citation type="submission" date="2019-06" db="EMBL/GenBank/DDBJ databases">
        <authorList>
            <person name="Alexander J."/>
            <person name="Ertsgaard D.J."/>
            <person name="Fields K.L."/>
            <person name="Fields S.B."/>
            <person name="Humphreys H."/>
            <person name="Kinneman J.E."/>
            <person name="Nelson N.D."/>
            <person name="Olakunle E.K."/>
            <person name="Reimer A.C."/>
            <person name="Robertson C."/>
            <person name="Ross G.V."/>
            <person name="Bonilla J.A."/>
            <person name="Klyczek K."/>
            <person name="Garlena R.A."/>
            <person name="Russell D.A."/>
            <person name="Pope W.H."/>
            <person name="Jacobs-Sera D."/>
            <person name="Hatfull G.F."/>
        </authorList>
    </citation>
    <scope>NUCLEOTIDE SEQUENCE [LARGE SCALE GENOMIC DNA]</scope>
</reference>
<gene>
    <name evidence="1" type="primary">46</name>
    <name evidence="1" type="ORF">SEA_VIBAKI_46</name>
</gene>
<dbReference type="KEGG" id="vg:55813361"/>
<organism evidence="1 2">
    <name type="scientific">Arthrobacter phage Vibaki</name>
    <dbReference type="NCBI Taxonomy" id="2593333"/>
    <lineage>
        <taxon>Viruses</taxon>
        <taxon>Duplodnaviria</taxon>
        <taxon>Heunggongvirae</taxon>
        <taxon>Uroviricota</taxon>
        <taxon>Caudoviricetes</taxon>
        <taxon>Berryhillviridae</taxon>
        <taxon>Vibakivirus</taxon>
        <taxon>Vibakivirus vibaki</taxon>
    </lineage>
</organism>
<protein>
    <submittedName>
        <fullName evidence="1">Uncharacterized protein</fullName>
    </submittedName>
</protein>
<dbReference type="Proteomes" id="UP000318687">
    <property type="component" value="Segment"/>
</dbReference>
<evidence type="ECO:0000313" key="2">
    <source>
        <dbReference type="Proteomes" id="UP000318687"/>
    </source>
</evidence>
<accession>A0A514TZ04</accession>
<proteinExistence type="predicted"/>